<name>A0AAV4W167_CAEEX</name>
<evidence type="ECO:0000313" key="2">
    <source>
        <dbReference type="Proteomes" id="UP001054945"/>
    </source>
</evidence>
<dbReference type="AlphaFoldDB" id="A0AAV4W167"/>
<dbReference type="Proteomes" id="UP001054945">
    <property type="component" value="Unassembled WGS sequence"/>
</dbReference>
<evidence type="ECO:0000313" key="1">
    <source>
        <dbReference type="EMBL" id="GIY76148.1"/>
    </source>
</evidence>
<reference evidence="1 2" key="1">
    <citation type="submission" date="2021-06" db="EMBL/GenBank/DDBJ databases">
        <title>Caerostris extrusa draft genome.</title>
        <authorList>
            <person name="Kono N."/>
            <person name="Arakawa K."/>
        </authorList>
    </citation>
    <scope>NUCLEOTIDE SEQUENCE [LARGE SCALE GENOMIC DNA]</scope>
</reference>
<keyword evidence="2" id="KW-1185">Reference proteome</keyword>
<accession>A0AAV4W167</accession>
<organism evidence="1 2">
    <name type="scientific">Caerostris extrusa</name>
    <name type="common">Bark spider</name>
    <name type="synonym">Caerostris bankana</name>
    <dbReference type="NCBI Taxonomy" id="172846"/>
    <lineage>
        <taxon>Eukaryota</taxon>
        <taxon>Metazoa</taxon>
        <taxon>Ecdysozoa</taxon>
        <taxon>Arthropoda</taxon>
        <taxon>Chelicerata</taxon>
        <taxon>Arachnida</taxon>
        <taxon>Araneae</taxon>
        <taxon>Araneomorphae</taxon>
        <taxon>Entelegynae</taxon>
        <taxon>Araneoidea</taxon>
        <taxon>Araneidae</taxon>
        <taxon>Caerostris</taxon>
    </lineage>
</organism>
<comment type="caution">
    <text evidence="1">The sequence shown here is derived from an EMBL/GenBank/DDBJ whole genome shotgun (WGS) entry which is preliminary data.</text>
</comment>
<sequence length="84" mass="9273">MSENADCSKALKWIRISDSGCICAKSQKFLKAATAVVPISGFESQIVIAYEQNTEISENSDSTSAFKKGFESEIIIAYLQNRNF</sequence>
<protein>
    <submittedName>
        <fullName evidence="1">Uncharacterized protein</fullName>
    </submittedName>
</protein>
<dbReference type="EMBL" id="BPLR01015442">
    <property type="protein sequence ID" value="GIY76148.1"/>
    <property type="molecule type" value="Genomic_DNA"/>
</dbReference>
<gene>
    <name evidence="1" type="ORF">CEXT_296861</name>
</gene>
<proteinExistence type="predicted"/>